<accession>A0AAU8A9B7</accession>
<dbReference type="EMBL" id="CP117826">
    <property type="protein sequence ID" value="XCC62741.1"/>
    <property type="molecule type" value="Genomic_DNA"/>
</dbReference>
<dbReference type="InterPro" id="IPR054831">
    <property type="entry name" value="UPF0122_fam_protein"/>
</dbReference>
<dbReference type="InterPro" id="IPR036388">
    <property type="entry name" value="WH-like_DNA-bd_sf"/>
</dbReference>
<sequence>MKHEKDLSLILYYDFYGEFLTERQAKIFELYYNDDYSLAEIAQECGISRQGVLDALKRAQVKLKDMENKLGLIADSKEI</sequence>
<keyword evidence="3" id="KW-0238">DNA-binding</keyword>
<dbReference type="NCBIfam" id="NF045758">
    <property type="entry name" value="YlxM"/>
    <property type="match status" value="1"/>
</dbReference>
<dbReference type="SUPFAM" id="SSF88659">
    <property type="entry name" value="Sigma3 and sigma4 domains of RNA polymerase sigma factors"/>
    <property type="match status" value="1"/>
</dbReference>
<name>A0AAU8A9B7_9FIRM</name>
<dbReference type="GO" id="GO:0003677">
    <property type="term" value="F:DNA binding"/>
    <property type="evidence" value="ECO:0007669"/>
    <property type="project" value="UniProtKB-KW"/>
</dbReference>
<evidence type="ECO:0000256" key="1">
    <source>
        <dbReference type="ARBA" id="ARBA00008720"/>
    </source>
</evidence>
<reference evidence="3" key="1">
    <citation type="submission" date="2023-02" db="EMBL/GenBank/DDBJ databases">
        <title>Gut commensal Christensenella minuta modulates host metabolism via a new class of secondary bile acids.</title>
        <authorList>
            <person name="Liu C."/>
        </authorList>
    </citation>
    <scope>NUCLEOTIDE SEQUENCE</scope>
    <source>
        <strain evidence="3">CA70</strain>
    </source>
</reference>
<dbReference type="RefSeq" id="WP_079547469.1">
    <property type="nucleotide sequence ID" value="NZ_CP117826.1"/>
</dbReference>
<dbReference type="Pfam" id="PF04297">
    <property type="entry name" value="UPF0122"/>
    <property type="match status" value="1"/>
</dbReference>
<organism evidence="3">
    <name type="scientific">Christensenella massiliensis</name>
    <dbReference type="NCBI Taxonomy" id="1805714"/>
    <lineage>
        <taxon>Bacteria</taxon>
        <taxon>Bacillati</taxon>
        <taxon>Bacillota</taxon>
        <taxon>Clostridia</taxon>
        <taxon>Christensenellales</taxon>
        <taxon>Christensenellaceae</taxon>
        <taxon>Christensenella</taxon>
    </lineage>
</organism>
<proteinExistence type="inferred from homology"/>
<evidence type="ECO:0000313" key="3">
    <source>
        <dbReference type="EMBL" id="XCC62741.1"/>
    </source>
</evidence>
<dbReference type="AlphaFoldDB" id="A0AAU8A9B7"/>
<dbReference type="PANTHER" id="PTHR40083">
    <property type="entry name" value="UPF0122 PROTEIN CBO2450/CLC_2298"/>
    <property type="match status" value="1"/>
</dbReference>
<dbReference type="PANTHER" id="PTHR40083:SF1">
    <property type="entry name" value="UPF0122 PROTEIN YLXM"/>
    <property type="match status" value="1"/>
</dbReference>
<comment type="function">
    <text evidence="2">Might take part in the signal recognition particle (SRP) pathway. This is inferred from the conservation of its genetic proximity to ftsY/ffh. May be a regulatory protein.</text>
</comment>
<protein>
    <submittedName>
        <fullName evidence="3">Sigma factor-like helix-turn-helix DNA-binding protein</fullName>
    </submittedName>
</protein>
<dbReference type="InterPro" id="IPR007394">
    <property type="entry name" value="UPF0122"/>
</dbReference>
<gene>
    <name evidence="3" type="ORF">PUP29_02115</name>
</gene>
<dbReference type="InterPro" id="IPR013324">
    <property type="entry name" value="RNA_pol_sigma_r3/r4-like"/>
</dbReference>
<dbReference type="Gene3D" id="1.10.10.10">
    <property type="entry name" value="Winged helix-like DNA-binding domain superfamily/Winged helix DNA-binding domain"/>
    <property type="match status" value="1"/>
</dbReference>
<comment type="similarity">
    <text evidence="1">Belongs to the UPF0122 family.</text>
</comment>
<evidence type="ECO:0000256" key="2">
    <source>
        <dbReference type="ARBA" id="ARBA00024764"/>
    </source>
</evidence>